<feature type="transmembrane region" description="Helical" evidence="1">
    <location>
        <begin position="6"/>
        <end position="24"/>
    </location>
</feature>
<comment type="caution">
    <text evidence="2">The sequence shown here is derived from an EMBL/GenBank/DDBJ whole genome shotgun (WGS) entry which is preliminary data.</text>
</comment>
<keyword evidence="1" id="KW-0472">Membrane</keyword>
<sequence>MKVDYKWLIGAVLIPIIIFVINYFKKQNKEKTTFKNSKNFNTGKIKTTKGNVRIGDDG</sequence>
<keyword evidence="1" id="KW-0812">Transmembrane</keyword>
<evidence type="ECO:0000313" key="2">
    <source>
        <dbReference type="EMBL" id="NIJ44433.1"/>
    </source>
</evidence>
<keyword evidence="3" id="KW-1185">Reference proteome</keyword>
<accession>A0ABX0U8B7</accession>
<name>A0ABX0U8B7_9FLAO</name>
<evidence type="ECO:0000313" key="3">
    <source>
        <dbReference type="Proteomes" id="UP000745859"/>
    </source>
</evidence>
<dbReference type="Proteomes" id="UP000745859">
    <property type="component" value="Unassembled WGS sequence"/>
</dbReference>
<gene>
    <name evidence="2" type="ORF">FHR24_000872</name>
</gene>
<reference evidence="2 3" key="1">
    <citation type="submission" date="2020-03" db="EMBL/GenBank/DDBJ databases">
        <title>Genomic Encyclopedia of Type Strains, Phase IV (KMG-IV): sequencing the most valuable type-strain genomes for metagenomic binning, comparative biology and taxonomic classification.</title>
        <authorList>
            <person name="Goeker M."/>
        </authorList>
    </citation>
    <scope>NUCLEOTIDE SEQUENCE [LARGE SCALE GENOMIC DNA]</scope>
    <source>
        <strain evidence="2 3">DSM 101599</strain>
    </source>
</reference>
<protein>
    <submittedName>
        <fullName evidence="2">Uncharacterized protein</fullName>
    </submittedName>
</protein>
<evidence type="ECO:0000256" key="1">
    <source>
        <dbReference type="SAM" id="Phobius"/>
    </source>
</evidence>
<proteinExistence type="predicted"/>
<organism evidence="2 3">
    <name type="scientific">Wenyingzhuangia heitensis</name>
    <dbReference type="NCBI Taxonomy" id="1487859"/>
    <lineage>
        <taxon>Bacteria</taxon>
        <taxon>Pseudomonadati</taxon>
        <taxon>Bacteroidota</taxon>
        <taxon>Flavobacteriia</taxon>
        <taxon>Flavobacteriales</taxon>
        <taxon>Flavobacteriaceae</taxon>
        <taxon>Wenyingzhuangia</taxon>
    </lineage>
</organism>
<dbReference type="RefSeq" id="WP_167184392.1">
    <property type="nucleotide sequence ID" value="NZ_JAASQL010000001.1"/>
</dbReference>
<dbReference type="EMBL" id="JAASQL010000001">
    <property type="protein sequence ID" value="NIJ44433.1"/>
    <property type="molecule type" value="Genomic_DNA"/>
</dbReference>
<keyword evidence="1" id="KW-1133">Transmembrane helix</keyword>